<dbReference type="PANTHER" id="PTHR32196:SF21">
    <property type="entry name" value="ABC TRANSPORTER PERMEASE PROTEIN YPHD-RELATED"/>
    <property type="match status" value="1"/>
</dbReference>
<dbReference type="HOGENOM" id="CLU_028880_0_2_9"/>
<keyword evidence="10" id="KW-1185">Reference proteome</keyword>
<proteinExistence type="predicted"/>
<feature type="transmembrane region" description="Helical" evidence="8">
    <location>
        <begin position="182"/>
        <end position="200"/>
    </location>
</feature>
<keyword evidence="6 8" id="KW-1133">Transmembrane helix</keyword>
<dbReference type="GO" id="GO:0022857">
    <property type="term" value="F:transmembrane transporter activity"/>
    <property type="evidence" value="ECO:0007669"/>
    <property type="project" value="InterPro"/>
</dbReference>
<dbReference type="PANTHER" id="PTHR32196">
    <property type="entry name" value="ABC TRANSPORTER PERMEASE PROTEIN YPHD-RELATED-RELATED"/>
    <property type="match status" value="1"/>
</dbReference>
<comment type="subcellular location">
    <subcellularLocation>
        <location evidence="1">Cell membrane</location>
        <topology evidence="1">Multi-pass membrane protein</topology>
    </subcellularLocation>
</comment>
<dbReference type="OrthoDB" id="9815820at2"/>
<keyword evidence="4" id="KW-0997">Cell inner membrane</keyword>
<dbReference type="STRING" id="1209989.TepRe1_0723"/>
<evidence type="ECO:0000256" key="1">
    <source>
        <dbReference type="ARBA" id="ARBA00004651"/>
    </source>
</evidence>
<feature type="transmembrane region" description="Helical" evidence="8">
    <location>
        <begin position="310"/>
        <end position="327"/>
    </location>
</feature>
<feature type="transmembrane region" description="Helical" evidence="8">
    <location>
        <begin position="21"/>
        <end position="42"/>
    </location>
</feature>
<organism evidence="9 10">
    <name type="scientific">Tepidanaerobacter acetatoxydans (strain DSM 21804 / JCM 16047 / Re1)</name>
    <dbReference type="NCBI Taxonomy" id="1209989"/>
    <lineage>
        <taxon>Bacteria</taxon>
        <taxon>Bacillati</taxon>
        <taxon>Bacillota</taxon>
        <taxon>Clostridia</taxon>
        <taxon>Thermosediminibacterales</taxon>
        <taxon>Tepidanaerobacteraceae</taxon>
        <taxon>Tepidanaerobacter</taxon>
    </lineage>
</organism>
<accession>F4LWK8</accession>
<feature type="transmembrane region" description="Helical" evidence="8">
    <location>
        <begin position="62"/>
        <end position="82"/>
    </location>
</feature>
<protein>
    <submittedName>
        <fullName evidence="9">ABC-type transporter, integral membrane subunit</fullName>
    </submittedName>
</protein>
<feature type="transmembrane region" description="Helical" evidence="8">
    <location>
        <begin position="94"/>
        <end position="117"/>
    </location>
</feature>
<dbReference type="Proteomes" id="UP000010802">
    <property type="component" value="Chromosome"/>
</dbReference>
<evidence type="ECO:0000256" key="2">
    <source>
        <dbReference type="ARBA" id="ARBA00022448"/>
    </source>
</evidence>
<keyword evidence="3" id="KW-1003">Cell membrane</keyword>
<evidence type="ECO:0000256" key="6">
    <source>
        <dbReference type="ARBA" id="ARBA00022989"/>
    </source>
</evidence>
<accession>L0S0U0</accession>
<evidence type="ECO:0000256" key="8">
    <source>
        <dbReference type="SAM" id="Phobius"/>
    </source>
</evidence>
<evidence type="ECO:0000256" key="7">
    <source>
        <dbReference type="ARBA" id="ARBA00023136"/>
    </source>
</evidence>
<keyword evidence="2" id="KW-0813">Transport</keyword>
<dbReference type="eggNOG" id="COG1172">
    <property type="taxonomic scope" value="Bacteria"/>
</dbReference>
<dbReference type="KEGG" id="tae:TepiRe1_0783"/>
<keyword evidence="5 8" id="KW-0812">Transmembrane</keyword>
<keyword evidence="7 8" id="KW-0472">Membrane</keyword>
<dbReference type="PATRIC" id="fig|1209989.3.peg.866"/>
<gene>
    <name evidence="9" type="ordered locus">TEPIRE1_0783</name>
</gene>
<evidence type="ECO:0000256" key="4">
    <source>
        <dbReference type="ARBA" id="ARBA00022519"/>
    </source>
</evidence>
<evidence type="ECO:0000256" key="3">
    <source>
        <dbReference type="ARBA" id="ARBA00022475"/>
    </source>
</evidence>
<reference evidence="10" key="1">
    <citation type="journal article" date="2013" name="Genome Announc.">
        <title>First genome sequence of a syntrophic acetate-oxidizing bacterium, Tepidanaerobacter acetatoxydans strain Re1.</title>
        <authorList>
            <person name="Manzoor S."/>
            <person name="Bongcam-Rudloff E."/>
            <person name="Schnurer A."/>
            <person name="Muller B."/>
        </authorList>
    </citation>
    <scope>NUCLEOTIDE SEQUENCE [LARGE SCALE GENOMIC DNA]</scope>
    <source>
        <strain evidence="10">Re1</strain>
    </source>
</reference>
<evidence type="ECO:0000313" key="10">
    <source>
        <dbReference type="Proteomes" id="UP000010802"/>
    </source>
</evidence>
<feature type="transmembrane region" description="Helical" evidence="8">
    <location>
        <begin position="228"/>
        <end position="248"/>
    </location>
</feature>
<dbReference type="AlphaFoldDB" id="F4LWK8"/>
<dbReference type="RefSeq" id="WP_013777833.1">
    <property type="nucleotide sequence ID" value="NC_015519.1"/>
</dbReference>
<sequence length="337" mass="35827">MLKTIKNMSNKTKYPKDLYKMLITEYSFILSFILLVIIAASVNKNFFTWTNISNIFVQSSMVGLIAMGMSMVISAGLIDISVGSQVAFIGSFGILVLNNTGSIFIMLLFCIVVGFILGGLNGLMVTKGGIPAMIATMAMQSACRSIINHFGSGGPFTVNKEYYESLRMLAVGGIYITPKFKIPYLMIIFCAAGIIFDIIMKHTKFGKYIYAVGSNETSARLSGINVDLVKACTFIVTGIMCGITSLIYASRTTAVAAASAATGFEMDAIAAVAIGGTSMSGGKGKIIGTFIGVLMFKMISNILTAADVSTYLNGAISAAIIVIAVLMQKLQNSKKSS</sequence>
<evidence type="ECO:0000256" key="5">
    <source>
        <dbReference type="ARBA" id="ARBA00022692"/>
    </source>
</evidence>
<dbReference type="EMBL" id="HF563609">
    <property type="protein sequence ID" value="CCP25488.1"/>
    <property type="molecule type" value="Genomic_DNA"/>
</dbReference>
<dbReference type="CDD" id="cd06579">
    <property type="entry name" value="TM_PBP1_transp_AraH_like"/>
    <property type="match status" value="1"/>
</dbReference>
<dbReference type="GO" id="GO:0005886">
    <property type="term" value="C:plasma membrane"/>
    <property type="evidence" value="ECO:0007669"/>
    <property type="project" value="UniProtKB-SubCell"/>
</dbReference>
<dbReference type="InterPro" id="IPR001851">
    <property type="entry name" value="ABC_transp_permease"/>
</dbReference>
<evidence type="ECO:0000313" key="9">
    <source>
        <dbReference type="EMBL" id="CCP25488.1"/>
    </source>
</evidence>
<name>F4LWK8_TEPAE</name>
<dbReference type="KEGG" id="tep:TepRe1_0723"/>
<dbReference type="Pfam" id="PF02653">
    <property type="entry name" value="BPD_transp_2"/>
    <property type="match status" value="1"/>
</dbReference>